<dbReference type="Proteomes" id="UP000198744">
    <property type="component" value="Unassembled WGS sequence"/>
</dbReference>
<dbReference type="Pfam" id="PF22667">
    <property type="entry name" value="Lon_lid"/>
    <property type="match status" value="1"/>
</dbReference>
<keyword evidence="4 9" id="KW-0547">Nucleotide-binding</keyword>
<dbReference type="FunFam" id="3.40.50.300:FF:000382">
    <property type="entry name" value="Lon protease homolog 2, peroxisomal"/>
    <property type="match status" value="1"/>
</dbReference>
<dbReference type="InterPro" id="IPR027417">
    <property type="entry name" value="P-loop_NTPase"/>
</dbReference>
<proteinExistence type="evidence at transcript level"/>
<dbReference type="Gene3D" id="1.10.8.60">
    <property type="match status" value="1"/>
</dbReference>
<dbReference type="OrthoDB" id="9803599at2"/>
<dbReference type="Pfam" id="PF05362">
    <property type="entry name" value="Lon_C"/>
    <property type="match status" value="1"/>
</dbReference>
<dbReference type="InterPro" id="IPR008268">
    <property type="entry name" value="Peptidase_S16_AS"/>
</dbReference>
<dbReference type="STRING" id="43775.SAMN04489760_11521"/>
<feature type="active site" evidence="9 11">
    <location>
        <position position="691"/>
    </location>
</feature>
<dbReference type="InterPro" id="IPR046336">
    <property type="entry name" value="Lon_prtase_N_sf"/>
</dbReference>
<dbReference type="GO" id="GO:0016887">
    <property type="term" value="F:ATP hydrolysis activity"/>
    <property type="evidence" value="ECO:0007669"/>
    <property type="project" value="UniProtKB-UniRule"/>
</dbReference>
<keyword evidence="3 9" id="KW-0645">Protease</keyword>
<dbReference type="InterPro" id="IPR008269">
    <property type="entry name" value="Lon_proteolytic"/>
</dbReference>
<keyword evidence="2 9" id="KW-0963">Cytoplasm</keyword>
<gene>
    <name evidence="9" type="primary">lon</name>
    <name evidence="17" type="ORF">SAMN04489760_11521</name>
</gene>
<dbReference type="SMART" id="SM00464">
    <property type="entry name" value="LON"/>
    <property type="match status" value="1"/>
</dbReference>
<dbReference type="InterPro" id="IPR027065">
    <property type="entry name" value="Lon_Prtase"/>
</dbReference>
<evidence type="ECO:0000256" key="8">
    <source>
        <dbReference type="ARBA" id="ARBA00023016"/>
    </source>
</evidence>
<comment type="function">
    <text evidence="9">ATP-dependent serine protease that mediates the selective degradation of mutant and abnormal proteins as well as certain short-lived regulatory proteins. Required for cellular homeostasis and for survival from DNA damage and developmental changes induced by stress. Degrades polypeptides processively to yield small peptide fragments that are 5 to 10 amino acids long. Binds to DNA in a double-stranded, site-specific manner.</text>
</comment>
<comment type="similarity">
    <text evidence="9 10 13 14">Belongs to the peptidase S16 family.</text>
</comment>
<dbReference type="Gene3D" id="3.40.50.300">
    <property type="entry name" value="P-loop containing nucleotide triphosphate hydrolases"/>
    <property type="match status" value="1"/>
</dbReference>
<dbReference type="SUPFAM" id="SSF54211">
    <property type="entry name" value="Ribosomal protein S5 domain 2-like"/>
    <property type="match status" value="1"/>
</dbReference>
<dbReference type="AlphaFoldDB" id="A0A1H7YC32"/>
<dbReference type="GO" id="GO:0005737">
    <property type="term" value="C:cytoplasm"/>
    <property type="evidence" value="ECO:0007669"/>
    <property type="project" value="UniProtKB-SubCell"/>
</dbReference>
<keyword evidence="6 9" id="KW-0720">Serine protease</keyword>
<dbReference type="InterPro" id="IPR004815">
    <property type="entry name" value="Lon_bac/euk-typ"/>
</dbReference>
<dbReference type="InterPro" id="IPR027543">
    <property type="entry name" value="Lon_bac"/>
</dbReference>
<evidence type="ECO:0000256" key="6">
    <source>
        <dbReference type="ARBA" id="ARBA00022825"/>
    </source>
</evidence>
<evidence type="ECO:0000256" key="4">
    <source>
        <dbReference type="ARBA" id="ARBA00022741"/>
    </source>
</evidence>
<dbReference type="Gene3D" id="3.30.230.10">
    <property type="match status" value="1"/>
</dbReference>
<evidence type="ECO:0000256" key="1">
    <source>
        <dbReference type="ARBA" id="ARBA00004496"/>
    </source>
</evidence>
<dbReference type="InterPro" id="IPR014721">
    <property type="entry name" value="Ribsml_uS5_D2-typ_fold_subgr"/>
</dbReference>
<dbReference type="FunFam" id="1.20.5.5270:FF:000002">
    <property type="entry name" value="Lon protease homolog"/>
    <property type="match status" value="1"/>
</dbReference>
<dbReference type="InterPro" id="IPR003959">
    <property type="entry name" value="ATPase_AAA_core"/>
</dbReference>
<keyword evidence="5 9" id="KW-0378">Hydrolase</keyword>
<dbReference type="GO" id="GO:0004176">
    <property type="term" value="F:ATP-dependent peptidase activity"/>
    <property type="evidence" value="ECO:0007669"/>
    <property type="project" value="UniProtKB-UniRule"/>
</dbReference>
<dbReference type="Pfam" id="PF02190">
    <property type="entry name" value="LON_substr_bdg"/>
    <property type="match status" value="1"/>
</dbReference>
<evidence type="ECO:0000256" key="13">
    <source>
        <dbReference type="PROSITE-ProRule" id="PRU01122"/>
    </source>
</evidence>
<evidence type="ECO:0000256" key="11">
    <source>
        <dbReference type="PIRSR" id="PIRSR001174-1"/>
    </source>
</evidence>
<protein>
    <recommendedName>
        <fullName evidence="9 10">Lon protease</fullName>
        <ecNumber evidence="9 10">3.4.21.53</ecNumber>
    </recommendedName>
    <alternativeName>
        <fullName evidence="9">ATP-dependent protease La</fullName>
    </alternativeName>
</protein>
<comment type="catalytic activity">
    <reaction evidence="9 10 13">
        <text>Hydrolysis of proteins in presence of ATP.</text>
        <dbReference type="EC" id="3.4.21.53"/>
    </reaction>
</comment>
<dbReference type="RefSeq" id="WP_093883699.1">
    <property type="nucleotide sequence ID" value="NZ_FOBS01000015.1"/>
</dbReference>
<evidence type="ECO:0000256" key="3">
    <source>
        <dbReference type="ARBA" id="ARBA00022670"/>
    </source>
</evidence>
<evidence type="ECO:0000313" key="18">
    <source>
        <dbReference type="Proteomes" id="UP000198744"/>
    </source>
</evidence>
<dbReference type="PRINTS" id="PR00830">
    <property type="entry name" value="ENDOLAPTASE"/>
</dbReference>
<dbReference type="GO" id="GO:0043565">
    <property type="term" value="F:sequence-specific DNA binding"/>
    <property type="evidence" value="ECO:0007669"/>
    <property type="project" value="UniProtKB-UniRule"/>
</dbReference>
<evidence type="ECO:0000259" key="16">
    <source>
        <dbReference type="PROSITE" id="PS51787"/>
    </source>
</evidence>
<evidence type="ECO:0000256" key="12">
    <source>
        <dbReference type="PIRSR" id="PIRSR001174-2"/>
    </source>
</evidence>
<dbReference type="Gene3D" id="1.20.58.1480">
    <property type="match status" value="1"/>
</dbReference>
<dbReference type="GO" id="GO:0004252">
    <property type="term" value="F:serine-type endopeptidase activity"/>
    <property type="evidence" value="ECO:0007669"/>
    <property type="project" value="UniProtKB-UniRule"/>
</dbReference>
<dbReference type="HAMAP" id="MF_01973">
    <property type="entry name" value="lon_bact"/>
    <property type="match status" value="1"/>
</dbReference>
<dbReference type="SMART" id="SM00382">
    <property type="entry name" value="AAA"/>
    <property type="match status" value="1"/>
</dbReference>
<evidence type="ECO:0000256" key="2">
    <source>
        <dbReference type="ARBA" id="ARBA00022490"/>
    </source>
</evidence>
<dbReference type="SUPFAM" id="SSF88697">
    <property type="entry name" value="PUA domain-like"/>
    <property type="match status" value="1"/>
</dbReference>
<dbReference type="GO" id="GO:0034605">
    <property type="term" value="P:cellular response to heat"/>
    <property type="evidence" value="ECO:0007669"/>
    <property type="project" value="UniProtKB-UniRule"/>
</dbReference>
<dbReference type="PROSITE" id="PS51786">
    <property type="entry name" value="LON_PROTEOLYTIC"/>
    <property type="match status" value="1"/>
</dbReference>
<feature type="domain" description="Lon proteolytic" evidence="15">
    <location>
        <begin position="604"/>
        <end position="785"/>
    </location>
</feature>
<dbReference type="EMBL" id="FOBS01000015">
    <property type="protein sequence ID" value="SEM42877.1"/>
    <property type="molecule type" value="Genomic_DNA"/>
</dbReference>
<comment type="subunit">
    <text evidence="9 10">Homohexamer. Organized in a ring with a central cavity.</text>
</comment>
<dbReference type="NCBIfam" id="TIGR00763">
    <property type="entry name" value="lon"/>
    <property type="match status" value="1"/>
</dbReference>
<feature type="active site" evidence="9 11">
    <location>
        <position position="734"/>
    </location>
</feature>
<dbReference type="PIRSF" id="PIRSF001174">
    <property type="entry name" value="Lon_proteas"/>
    <property type="match status" value="1"/>
</dbReference>
<evidence type="ECO:0000256" key="5">
    <source>
        <dbReference type="ARBA" id="ARBA00022801"/>
    </source>
</evidence>
<dbReference type="EC" id="3.4.21.53" evidence="9 10"/>
<dbReference type="Gene3D" id="2.30.130.40">
    <property type="entry name" value="LON domain-like"/>
    <property type="match status" value="1"/>
</dbReference>
<organism evidence="17 18">
    <name type="scientific">Syntrophus gentianae</name>
    <dbReference type="NCBI Taxonomy" id="43775"/>
    <lineage>
        <taxon>Bacteria</taxon>
        <taxon>Pseudomonadati</taxon>
        <taxon>Thermodesulfobacteriota</taxon>
        <taxon>Syntrophia</taxon>
        <taxon>Syntrophales</taxon>
        <taxon>Syntrophaceae</taxon>
        <taxon>Syntrophus</taxon>
    </lineage>
</organism>
<reference evidence="17 18" key="1">
    <citation type="submission" date="2016-10" db="EMBL/GenBank/DDBJ databases">
        <authorList>
            <person name="de Groot N.N."/>
        </authorList>
    </citation>
    <scope>NUCLEOTIDE SEQUENCE [LARGE SCALE GENOMIC DNA]</scope>
    <source>
        <strain evidence="17 18">DSM 8423</strain>
    </source>
</reference>
<dbReference type="InterPro" id="IPR003593">
    <property type="entry name" value="AAA+_ATPase"/>
</dbReference>
<comment type="subcellular location">
    <subcellularLocation>
        <location evidence="1 9 10">Cytoplasm</location>
    </subcellularLocation>
</comment>
<dbReference type="SUPFAM" id="SSF52540">
    <property type="entry name" value="P-loop containing nucleoside triphosphate hydrolases"/>
    <property type="match status" value="1"/>
</dbReference>
<comment type="induction">
    <text evidence="9">By heat shock.</text>
</comment>
<evidence type="ECO:0000256" key="7">
    <source>
        <dbReference type="ARBA" id="ARBA00022840"/>
    </source>
</evidence>
<keyword evidence="7 9" id="KW-0067">ATP-binding</keyword>
<dbReference type="GO" id="GO:0006515">
    <property type="term" value="P:protein quality control for misfolded or incompletely synthesized proteins"/>
    <property type="evidence" value="ECO:0007669"/>
    <property type="project" value="UniProtKB-UniRule"/>
</dbReference>
<feature type="domain" description="Lon N-terminal" evidence="16">
    <location>
        <begin position="19"/>
        <end position="216"/>
    </location>
</feature>
<dbReference type="FunFam" id="3.30.230.10:FF:000019">
    <property type="entry name" value="Lon protease homolog 2, peroxisomal"/>
    <property type="match status" value="1"/>
</dbReference>
<dbReference type="InterPro" id="IPR020568">
    <property type="entry name" value="Ribosomal_Su5_D2-typ_SF"/>
</dbReference>
<name>A0A1H7YC32_9BACT</name>
<evidence type="ECO:0000259" key="15">
    <source>
        <dbReference type="PROSITE" id="PS51786"/>
    </source>
</evidence>
<dbReference type="PROSITE" id="PS01046">
    <property type="entry name" value="LON_SER"/>
    <property type="match status" value="1"/>
</dbReference>
<dbReference type="PANTHER" id="PTHR10046">
    <property type="entry name" value="ATP DEPENDENT LON PROTEASE FAMILY MEMBER"/>
    <property type="match status" value="1"/>
</dbReference>
<sequence>MPESKIIDELNFVKLPEILPIMPIYHTVAFPKMMFPIEIVGDRLISVVDEAMSRDRLMGLVLTRKALTSEGPLCRPEDLHRIGTCVSIKKMARQAGERAQLMVQGLCRFQIIEFIEGAPHLQARIEKIEEDLFIKDLEIEALMANLAALFERVVKLSPFLPQEFATMARSVQEPGTMADIIASIVNASVEEKQKILETLDVRQRLKEITQIVNHQMEILELGSKIQSQVQEDIDKSQREYYLRQQLKAIRTELGESDENRVEVEDYRKKIDAKELTEEARKEALRELDRMTRMHPSSAEYSVAATYLDWITSLPWNEMTQDNQDIKQARRILDEDHFGLDKAKRRIIEYLAVRKLKPDTQGPILCFVGPPGTGKTSLAHSIARALGRKFFRISLGGVRDEAEIRGHRRTYVGALPGRIIQGIRRAESSNPIFVLDEIDKVGSDFRGDPSSALLEVLDPEQNSTFVDHYLDVTFDLSPVMFITTANILDTIPPALRDRLEVIELPGYTQDEKLRIAQRYLIPKQREAHGLTPEQIKFTDGATKAIIAGYTREAGVRNLEREIASVCRSVASRIAEGEISSAVINAREVPRYLGPVRMISEARERISKPGIAMGLAWTPAGGELMFVEATAMKGRKGLTLTGQLGEVMKESASAALSFIRSNAEQLGIPVDFFENTDIHIHVPAGAIPKDGPSAGVTMFTALVSLLTNSAVKNDLAMTGEITLRGLVLPVGGIKEKVLAAHRAGIKRIILPKWNRKDLEEIPPKVRKEMTFNFVNEMLEVLNLALVKR</sequence>
<dbReference type="InterPro" id="IPR015947">
    <property type="entry name" value="PUA-like_sf"/>
</dbReference>
<dbReference type="Gene3D" id="1.20.5.5270">
    <property type="match status" value="1"/>
</dbReference>
<feature type="binding site" evidence="9 12">
    <location>
        <begin position="368"/>
        <end position="375"/>
    </location>
    <ligand>
        <name>ATP</name>
        <dbReference type="ChEBI" id="CHEBI:30616"/>
    </ligand>
</feature>
<dbReference type="InterPro" id="IPR054594">
    <property type="entry name" value="Lon_lid"/>
</dbReference>
<evidence type="ECO:0000313" key="17">
    <source>
        <dbReference type="EMBL" id="SEM42877.1"/>
    </source>
</evidence>
<evidence type="ECO:0000256" key="14">
    <source>
        <dbReference type="RuleBase" id="RU000591"/>
    </source>
</evidence>
<dbReference type="InterPro" id="IPR003111">
    <property type="entry name" value="Lon_prtase_N"/>
</dbReference>
<dbReference type="GO" id="GO:0005524">
    <property type="term" value="F:ATP binding"/>
    <property type="evidence" value="ECO:0007669"/>
    <property type="project" value="UniProtKB-UniRule"/>
</dbReference>
<dbReference type="CDD" id="cd19500">
    <property type="entry name" value="RecA-like_Lon"/>
    <property type="match status" value="1"/>
</dbReference>
<accession>A0A1H7YC32</accession>
<keyword evidence="18" id="KW-1185">Reference proteome</keyword>
<dbReference type="PROSITE" id="PS51787">
    <property type="entry name" value="LON_N"/>
    <property type="match status" value="1"/>
</dbReference>
<evidence type="ECO:0000256" key="10">
    <source>
        <dbReference type="PIRNR" id="PIRNR001174"/>
    </source>
</evidence>
<dbReference type="Pfam" id="PF00004">
    <property type="entry name" value="AAA"/>
    <property type="match status" value="1"/>
</dbReference>
<keyword evidence="8 9" id="KW-0346">Stress response</keyword>
<evidence type="ECO:0000256" key="9">
    <source>
        <dbReference type="HAMAP-Rule" id="MF_01973"/>
    </source>
</evidence>